<feature type="compositionally biased region" description="Low complexity" evidence="1">
    <location>
        <begin position="181"/>
        <end position="209"/>
    </location>
</feature>
<dbReference type="GeneID" id="108681500"/>
<evidence type="ECO:0000313" key="3">
    <source>
        <dbReference type="Proteomes" id="UP000694843"/>
    </source>
</evidence>
<evidence type="ECO:0000313" key="4">
    <source>
        <dbReference type="RefSeq" id="XP_018026024.1"/>
    </source>
</evidence>
<dbReference type="OrthoDB" id="5875367at2759"/>
<evidence type="ECO:0000256" key="1">
    <source>
        <dbReference type="SAM" id="MobiDB-lite"/>
    </source>
</evidence>
<dbReference type="InterPro" id="IPR052220">
    <property type="entry name" value="METTL25"/>
</dbReference>
<feature type="region of interest" description="Disordered" evidence="1">
    <location>
        <begin position="162"/>
        <end position="209"/>
    </location>
</feature>
<feature type="domain" description="Methyltransferase" evidence="2">
    <location>
        <begin position="261"/>
        <end position="441"/>
    </location>
</feature>
<evidence type="ECO:0000259" key="2">
    <source>
        <dbReference type="Pfam" id="PF13679"/>
    </source>
</evidence>
<proteinExistence type="predicted"/>
<dbReference type="OMA" id="YRWITES"/>
<dbReference type="KEGG" id="hazt:108681500"/>
<dbReference type="PANTHER" id="PTHR12496:SF2">
    <property type="entry name" value="METHYLTRANSFERASE-LIKE PROTEIN 25B"/>
    <property type="match status" value="1"/>
</dbReference>
<dbReference type="PANTHER" id="PTHR12496">
    <property type="entry name" value="CGI-41 METHYLTRANSFERASE"/>
    <property type="match status" value="1"/>
</dbReference>
<dbReference type="AlphaFoldDB" id="A0A8B7PIN6"/>
<reference evidence="4" key="1">
    <citation type="submission" date="2025-08" db="UniProtKB">
        <authorList>
            <consortium name="RefSeq"/>
        </authorList>
    </citation>
    <scope>IDENTIFICATION</scope>
    <source>
        <tissue evidence="4">Whole organism</tissue>
    </source>
</reference>
<keyword evidence="3" id="KW-1185">Reference proteome</keyword>
<dbReference type="Pfam" id="PF13679">
    <property type="entry name" value="Methyltransf_32"/>
    <property type="match status" value="1"/>
</dbReference>
<sequence>MDASYSSCKSIPLINQYTIEYWKHFCDSSFHLLENYVFLTDSYVLEFFCEDLWSKVPKSWQDALSQLSPPQLATILQPPGASNINNKFTSGVLPLSLLAFQAAAFRCSLPRNAVSSVKPFIQYLLDQQCDRKSTECDARGGLSTATSGRNDVKLSLIAELNSSQHQQQESGANGSKVVVMPSSPSATDDAASSSPSATDHTVSSSASDDAVPSLSAALKPAWPSDDPRSILWQSSHNELCRGSGGHHTLMSHVFRRHLKPKKQHEVARLGLVAAMAAASVNCDVTADIGSGCGHLARLMAYGYNMDVVCVDREDDFVVGARKFDAQLEQSILKLHKRIPADVRPSLPAGPKHVTCDLHPGVQPQDFTQRVLSTCNPSTQSYGDQPLSPQHSSLSSEEPRSFGLTGLHTCGDLATTVLRVFLASPHCRYIASVSCCYMKLSEPSYGNETDTTAAGDKRQDAGYPASRHCRRYRLTYAARELACHAIEAYACRLAAGDDNLKVHCYRAALEQILVRRWPEHRRAGLRPVKHAHTKPFQEYARRAVKALAGGTIQLLDEDLSSPETEAMLARWRQVIIFYTLRLLLAPVIETVVLLDRCFFLYENDVNCALVPSFDPQLSPRNMILLATKPRR</sequence>
<feature type="region of interest" description="Disordered" evidence="1">
    <location>
        <begin position="375"/>
        <end position="399"/>
    </location>
</feature>
<feature type="compositionally biased region" description="Polar residues" evidence="1">
    <location>
        <begin position="162"/>
        <end position="173"/>
    </location>
</feature>
<organism evidence="3 4">
    <name type="scientific">Hyalella azteca</name>
    <name type="common">Amphipod</name>
    <dbReference type="NCBI Taxonomy" id="294128"/>
    <lineage>
        <taxon>Eukaryota</taxon>
        <taxon>Metazoa</taxon>
        <taxon>Ecdysozoa</taxon>
        <taxon>Arthropoda</taxon>
        <taxon>Crustacea</taxon>
        <taxon>Multicrustacea</taxon>
        <taxon>Malacostraca</taxon>
        <taxon>Eumalacostraca</taxon>
        <taxon>Peracarida</taxon>
        <taxon>Amphipoda</taxon>
        <taxon>Senticaudata</taxon>
        <taxon>Talitrida</taxon>
        <taxon>Talitroidea</taxon>
        <taxon>Hyalellidae</taxon>
        <taxon>Hyalella</taxon>
    </lineage>
</organism>
<feature type="compositionally biased region" description="Low complexity" evidence="1">
    <location>
        <begin position="384"/>
        <end position="395"/>
    </location>
</feature>
<protein>
    <submittedName>
        <fullName evidence="4">Methyltransferase-like protein 25B isoform X1</fullName>
    </submittedName>
</protein>
<dbReference type="RefSeq" id="XP_018026024.1">
    <property type="nucleotide sequence ID" value="XM_018170535.2"/>
</dbReference>
<accession>A0A8B7PIN6</accession>
<gene>
    <name evidence="4" type="primary">LOC108681500</name>
</gene>
<dbReference type="InterPro" id="IPR025714">
    <property type="entry name" value="Methyltranfer_dom"/>
</dbReference>
<dbReference type="Proteomes" id="UP000694843">
    <property type="component" value="Unplaced"/>
</dbReference>
<name>A0A8B7PIN6_HYAAZ</name>